<dbReference type="Proteomes" id="UP000809829">
    <property type="component" value="Unassembled WGS sequence"/>
</dbReference>
<organism evidence="1 2">
    <name type="scientific">Priestia iocasae</name>
    <dbReference type="NCBI Taxonomy" id="2291674"/>
    <lineage>
        <taxon>Bacteria</taxon>
        <taxon>Bacillati</taxon>
        <taxon>Bacillota</taxon>
        <taxon>Bacilli</taxon>
        <taxon>Bacillales</taxon>
        <taxon>Bacillaceae</taxon>
        <taxon>Priestia</taxon>
    </lineage>
</organism>
<proteinExistence type="predicted"/>
<comment type="caution">
    <text evidence="1">The sequence shown here is derived from an EMBL/GenBank/DDBJ whole genome shotgun (WGS) entry which is preliminary data.</text>
</comment>
<dbReference type="EMBL" id="JAFBFC010000007">
    <property type="protein sequence ID" value="MBM7704625.1"/>
    <property type="molecule type" value="Genomic_DNA"/>
</dbReference>
<evidence type="ECO:0000313" key="1">
    <source>
        <dbReference type="EMBL" id="MBM7704625.1"/>
    </source>
</evidence>
<protein>
    <submittedName>
        <fullName evidence="1">Uncharacterized protein</fullName>
    </submittedName>
</protein>
<reference evidence="1 2" key="1">
    <citation type="submission" date="2021-01" db="EMBL/GenBank/DDBJ databases">
        <title>Genomic Encyclopedia of Type Strains, Phase IV (KMG-IV): sequencing the most valuable type-strain genomes for metagenomic binning, comparative biology and taxonomic classification.</title>
        <authorList>
            <person name="Goeker M."/>
        </authorList>
    </citation>
    <scope>NUCLEOTIDE SEQUENCE [LARGE SCALE GENOMIC DNA]</scope>
    <source>
        <strain evidence="1 2">DSM 104297</strain>
    </source>
</reference>
<sequence>MQKNARGYVQDSCTALNEAKTCLQSALQTVEEQGNRQRIEQSLQAVESALGQCSGTANILEQK</sequence>
<dbReference type="RefSeq" id="WP_205188623.1">
    <property type="nucleotide sequence ID" value="NZ_JAFBFC010000007.1"/>
</dbReference>
<gene>
    <name evidence="1" type="ORF">JOC83_003482</name>
</gene>
<accession>A0ABS2QYR1</accession>
<keyword evidence="2" id="KW-1185">Reference proteome</keyword>
<evidence type="ECO:0000313" key="2">
    <source>
        <dbReference type="Proteomes" id="UP000809829"/>
    </source>
</evidence>
<name>A0ABS2QYR1_9BACI</name>